<feature type="binding site" evidence="12">
    <location>
        <position position="130"/>
    </location>
    <ligand>
        <name>Fe-coproporphyrin III</name>
        <dbReference type="ChEBI" id="CHEBI:68438"/>
    </ligand>
</feature>
<evidence type="ECO:0000256" key="3">
    <source>
        <dbReference type="ARBA" id="ARBA00022617"/>
    </source>
</evidence>
<dbReference type="InterPro" id="IPR010644">
    <property type="entry name" value="ChdC/CLD"/>
</dbReference>
<dbReference type="PANTHER" id="PTHR36843">
    <property type="entry name" value="HEME-DEPENDENT PEROXIDASE YWFI-RELATED"/>
    <property type="match status" value="1"/>
</dbReference>
<feature type="binding site" evidence="12">
    <location>
        <position position="184"/>
    </location>
    <ligand>
        <name>Fe-coproporphyrin III</name>
        <dbReference type="ChEBI" id="CHEBI:68438"/>
    </ligand>
</feature>
<dbReference type="SUPFAM" id="SSF54909">
    <property type="entry name" value="Dimeric alpha+beta barrel"/>
    <property type="match status" value="1"/>
</dbReference>
<proteinExistence type="inferred from homology"/>
<dbReference type="RefSeq" id="WP_123064682.1">
    <property type="nucleotide sequence ID" value="NZ_RIAS01000006.1"/>
</dbReference>
<dbReference type="GO" id="GO:0016634">
    <property type="term" value="F:oxidoreductase activity, acting on the CH-CH group of donors, oxygen as acceptor"/>
    <property type="evidence" value="ECO:0007669"/>
    <property type="project" value="UniProtKB-UniRule"/>
</dbReference>
<evidence type="ECO:0000256" key="9">
    <source>
        <dbReference type="ARBA" id="ARBA00030236"/>
    </source>
</evidence>
<dbReference type="InterPro" id="IPR011008">
    <property type="entry name" value="Dimeric_a/b-barrel"/>
</dbReference>
<evidence type="ECO:0000256" key="4">
    <source>
        <dbReference type="ARBA" id="ARBA00022723"/>
    </source>
</evidence>
<keyword evidence="7 12" id="KW-0350">Heme biosynthesis</keyword>
<feature type="binding site" description="axial binding residue" evidence="12">
    <location>
        <position position="171"/>
    </location>
    <ligand>
        <name>Fe-coproporphyrin III</name>
        <dbReference type="ChEBI" id="CHEBI:68438"/>
    </ligand>
    <ligandPart>
        <name>Fe</name>
        <dbReference type="ChEBI" id="CHEBI:18248"/>
    </ligandPart>
</feature>
<dbReference type="Proteomes" id="UP000323664">
    <property type="component" value="Unassembled WGS sequence"/>
</dbReference>
<feature type="active site" evidence="12">
    <location>
        <position position="144"/>
    </location>
</feature>
<accession>A0A5M9WTW2</accession>
<organism evidence="13 14">
    <name type="scientific">Paenibacillus amylolyticus</name>
    <dbReference type="NCBI Taxonomy" id="1451"/>
    <lineage>
        <taxon>Bacteria</taxon>
        <taxon>Bacillati</taxon>
        <taxon>Bacillota</taxon>
        <taxon>Bacilli</taxon>
        <taxon>Bacillales</taxon>
        <taxon>Paenibacillaceae</taxon>
        <taxon>Paenibacillus</taxon>
    </lineage>
</organism>
<comment type="catalytic activity">
    <reaction evidence="12">
        <text>harderoheme III + H2O2 + H(+) = heme b + CO2 + 2 H2O</text>
        <dbReference type="Rhea" id="RHEA:57944"/>
        <dbReference type="ChEBI" id="CHEBI:15377"/>
        <dbReference type="ChEBI" id="CHEBI:15378"/>
        <dbReference type="ChEBI" id="CHEBI:16240"/>
        <dbReference type="ChEBI" id="CHEBI:16526"/>
        <dbReference type="ChEBI" id="CHEBI:60344"/>
        <dbReference type="ChEBI" id="CHEBI:142463"/>
    </reaction>
</comment>
<evidence type="ECO:0000313" key="14">
    <source>
        <dbReference type="Proteomes" id="UP000323664"/>
    </source>
</evidence>
<keyword evidence="4 12" id="KW-0479">Metal-binding</keyword>
<keyword evidence="5 12" id="KW-0560">Oxidoreductase</keyword>
<feature type="binding site" evidence="12">
    <location>
        <begin position="144"/>
        <end position="148"/>
    </location>
    <ligand>
        <name>Fe-coproporphyrin III</name>
        <dbReference type="ChEBI" id="CHEBI:68438"/>
    </ligand>
</feature>
<evidence type="ECO:0000256" key="12">
    <source>
        <dbReference type="HAMAP-Rule" id="MF_01442"/>
    </source>
</evidence>
<comment type="catalytic activity">
    <reaction evidence="12">
        <text>Fe-coproporphyrin III + H2O2 + H(+) = harderoheme III + CO2 + 2 H2O</text>
        <dbReference type="Rhea" id="RHEA:57940"/>
        <dbReference type="ChEBI" id="CHEBI:15377"/>
        <dbReference type="ChEBI" id="CHEBI:15378"/>
        <dbReference type="ChEBI" id="CHEBI:16240"/>
        <dbReference type="ChEBI" id="CHEBI:16526"/>
        <dbReference type="ChEBI" id="CHEBI:68438"/>
        <dbReference type="ChEBI" id="CHEBI:142463"/>
    </reaction>
</comment>
<evidence type="ECO:0000313" key="13">
    <source>
        <dbReference type="EMBL" id="KAA8784873.1"/>
    </source>
</evidence>
<dbReference type="HAMAP" id="MF_01442">
    <property type="entry name" value="Coproheme_decarbox_1"/>
    <property type="match status" value="1"/>
</dbReference>
<dbReference type="AlphaFoldDB" id="A0A5M9WTW2"/>
<evidence type="ECO:0000256" key="11">
    <source>
        <dbReference type="ARBA" id="ARBA00050019"/>
    </source>
</evidence>
<evidence type="ECO:0000256" key="10">
    <source>
        <dbReference type="ARBA" id="ARBA00049896"/>
    </source>
</evidence>
<comment type="pathway">
    <text evidence="12">Porphyrin-containing compound metabolism; protoheme biosynthesis.</text>
</comment>
<dbReference type="GO" id="GO:0006785">
    <property type="term" value="P:heme B biosynthetic process"/>
    <property type="evidence" value="ECO:0007669"/>
    <property type="project" value="UniProtKB-UniRule"/>
</dbReference>
<protein>
    <recommendedName>
        <fullName evidence="2 12">Coproheme decarboxylase</fullName>
        <ecNumber evidence="11 12">1.3.98.5</ecNumber>
    </recommendedName>
    <alternativeName>
        <fullName evidence="8 12">Coproheme III oxidative decarboxylase</fullName>
    </alternativeName>
    <alternativeName>
        <fullName evidence="9 12">Hydrogen peroxide-dependent heme synthase</fullName>
    </alternativeName>
</protein>
<dbReference type="Pfam" id="PF06778">
    <property type="entry name" value="Chlor_dismutase"/>
    <property type="match status" value="1"/>
</dbReference>
<gene>
    <name evidence="12" type="primary">chdC</name>
    <name evidence="13" type="ORF">EC604_13545</name>
</gene>
<dbReference type="Gene3D" id="3.30.70.1030">
    <property type="entry name" value="Apc35880, domain 1"/>
    <property type="match status" value="2"/>
</dbReference>
<evidence type="ECO:0000256" key="8">
    <source>
        <dbReference type="ARBA" id="ARBA00029882"/>
    </source>
</evidence>
<dbReference type="GO" id="GO:0004601">
    <property type="term" value="F:peroxidase activity"/>
    <property type="evidence" value="ECO:0007669"/>
    <property type="project" value="UniProtKB-KW"/>
</dbReference>
<dbReference type="GO" id="GO:0020037">
    <property type="term" value="F:heme binding"/>
    <property type="evidence" value="ECO:0007669"/>
    <property type="project" value="InterPro"/>
</dbReference>
<dbReference type="PANTHER" id="PTHR36843:SF1">
    <property type="entry name" value="COPROHEME DECARBOXYLASE"/>
    <property type="match status" value="1"/>
</dbReference>
<evidence type="ECO:0000256" key="1">
    <source>
        <dbReference type="ARBA" id="ARBA00009276"/>
    </source>
</evidence>
<keyword evidence="6 12" id="KW-0408">Iron</keyword>
<comment type="cofactor">
    <cofactor evidence="12">
        <name>Fe-coproporphyrin III</name>
        <dbReference type="ChEBI" id="CHEBI:68438"/>
    </cofactor>
    <text evidence="12">Fe-coproporphyrin III acts as both substrate and redox cofactor.</text>
</comment>
<dbReference type="GO" id="GO:0046872">
    <property type="term" value="F:metal ion binding"/>
    <property type="evidence" value="ECO:0007669"/>
    <property type="project" value="UniProtKB-KW"/>
</dbReference>
<evidence type="ECO:0000256" key="6">
    <source>
        <dbReference type="ARBA" id="ARBA00023004"/>
    </source>
</evidence>
<dbReference type="EC" id="1.3.98.5" evidence="11 12"/>
<comment type="function">
    <text evidence="12">Involved in coproporphyrin-dependent heme b biosynthesis. Catalyzes the decarboxylation of Fe-coproporphyrin III (coproheme) to heme b (protoheme IX), the last step of the pathway. The reaction occurs in a stepwise manner with a three-propionate intermediate.</text>
</comment>
<evidence type="ECO:0000256" key="2">
    <source>
        <dbReference type="ARBA" id="ARBA00014413"/>
    </source>
</evidence>
<sequence>MNEAASTLEGWYALHDFRSMNWTAWKAADDEERAVALDELQEFWNDWKNVEEASQGSTVVYTVVGQKADFVMMHLRETLEDLKAVENAFNKTTFAKYTTKAYSYVSVVELSNYLGKEGEDPMQNPEIVARLKPVLPQRQYICFYPMNKKRELNDNWYMLSMDERRTMMRSHGMIGRSYAGKVKQIITGSVGFDDWEWGVTLFADDALQFKKLVYEMRFDEVSARYGEFGSFYVGSLLNESTLEEMLKL</sequence>
<dbReference type="NCBIfam" id="NF008913">
    <property type="entry name" value="PRK12276.1"/>
    <property type="match status" value="1"/>
</dbReference>
<dbReference type="InterPro" id="IPR031332">
    <property type="entry name" value="CHDC"/>
</dbReference>
<dbReference type="OrthoDB" id="9773646at2"/>
<dbReference type="EMBL" id="RIAS01000006">
    <property type="protein sequence ID" value="KAA8784873.1"/>
    <property type="molecule type" value="Genomic_DNA"/>
</dbReference>
<evidence type="ECO:0000256" key="7">
    <source>
        <dbReference type="ARBA" id="ARBA00023133"/>
    </source>
</evidence>
<keyword evidence="13" id="KW-0575">Peroxidase</keyword>
<keyword evidence="3 12" id="KW-0349">Heme</keyword>
<evidence type="ECO:0000256" key="5">
    <source>
        <dbReference type="ARBA" id="ARBA00023002"/>
    </source>
</evidence>
<comment type="similarity">
    <text evidence="1 12">Belongs to the ChdC family. Type 1 subfamily.</text>
</comment>
<reference evidence="13 14" key="1">
    <citation type="journal article" date="2019" name="J. Ind. Microbiol. Biotechnol.">
        <title>Paenibacillus amylolyticus 27C64 has a diverse set of carbohydrate-active enzymes and complete pectin deconstruction system.</title>
        <authorList>
            <person name="Keggi C."/>
            <person name="Doran-Peterson J."/>
        </authorList>
    </citation>
    <scope>NUCLEOTIDE SEQUENCE [LARGE SCALE GENOMIC DNA]</scope>
    <source>
        <strain evidence="13 14">27C64</strain>
    </source>
</reference>
<comment type="catalytic activity">
    <reaction evidence="10">
        <text>Fe-coproporphyrin III + 2 H2O2 + 2 H(+) = heme b + 2 CO2 + 4 H2O</text>
        <dbReference type="Rhea" id="RHEA:56516"/>
        <dbReference type="ChEBI" id="CHEBI:15377"/>
        <dbReference type="ChEBI" id="CHEBI:15378"/>
        <dbReference type="ChEBI" id="CHEBI:16240"/>
        <dbReference type="ChEBI" id="CHEBI:16526"/>
        <dbReference type="ChEBI" id="CHEBI:60344"/>
        <dbReference type="ChEBI" id="CHEBI:68438"/>
        <dbReference type="EC" id="1.3.98.5"/>
    </reaction>
    <physiologicalReaction direction="left-to-right" evidence="10">
        <dbReference type="Rhea" id="RHEA:56517"/>
    </physiologicalReaction>
</comment>
<comment type="caution">
    <text evidence="13">The sequence shown here is derived from an EMBL/GenBank/DDBJ whole genome shotgun (WGS) entry which is preliminary data.</text>
</comment>
<feature type="binding site" evidence="12">
    <location>
        <position position="222"/>
    </location>
    <ligand>
        <name>Fe-coproporphyrin III</name>
        <dbReference type="ChEBI" id="CHEBI:68438"/>
    </ligand>
</feature>
<name>A0A5M9WTW2_PAEAM</name>